<protein>
    <recommendedName>
        <fullName evidence="1">Glycosyltransferase 2-like domain-containing protein</fullName>
    </recommendedName>
</protein>
<evidence type="ECO:0000313" key="3">
    <source>
        <dbReference type="Proteomes" id="UP000634043"/>
    </source>
</evidence>
<accession>A0ABQ1WD40</accession>
<evidence type="ECO:0000259" key="1">
    <source>
        <dbReference type="Pfam" id="PF00535"/>
    </source>
</evidence>
<dbReference type="EMBL" id="BMFP01000007">
    <property type="protein sequence ID" value="GGG27012.1"/>
    <property type="molecule type" value="Genomic_DNA"/>
</dbReference>
<sequence>MATTVESVLRHKTPLVEYIVVDGGSTDGTLQVLQQYRSGIDVLVSEPDRGIYDAMNKGWGLAHGAYVLYINLGDELLQFPEKELLEATAQGIDVLSFPVQLSNGRTFKPKAGPMLRINNTLHHQGTLYRRNLSQRYDLQYKVFADFNLNQQLFKQGKRIKTYPNVISKHDTGGVSHNANHFWEVYAIIESNFGKVYKTIAFINFKFLGLKGWLTRK</sequence>
<reference evidence="3" key="1">
    <citation type="journal article" date="2019" name="Int. J. Syst. Evol. Microbiol.">
        <title>The Global Catalogue of Microorganisms (GCM) 10K type strain sequencing project: providing services to taxonomists for standard genome sequencing and annotation.</title>
        <authorList>
            <consortium name="The Broad Institute Genomics Platform"/>
            <consortium name="The Broad Institute Genome Sequencing Center for Infectious Disease"/>
            <person name="Wu L."/>
            <person name="Ma J."/>
        </authorList>
    </citation>
    <scope>NUCLEOTIDE SEQUENCE [LARGE SCALE GENOMIC DNA]</scope>
    <source>
        <strain evidence="3">CGMCC 1.12749</strain>
    </source>
</reference>
<dbReference type="InterPro" id="IPR029044">
    <property type="entry name" value="Nucleotide-diphossugar_trans"/>
</dbReference>
<gene>
    <name evidence="2" type="ORF">GCM10011323_33210</name>
</gene>
<dbReference type="Proteomes" id="UP000634043">
    <property type="component" value="Unassembled WGS sequence"/>
</dbReference>
<evidence type="ECO:0000313" key="2">
    <source>
        <dbReference type="EMBL" id="GGG27012.1"/>
    </source>
</evidence>
<dbReference type="Gene3D" id="3.90.550.10">
    <property type="entry name" value="Spore Coat Polysaccharide Biosynthesis Protein SpsA, Chain A"/>
    <property type="match status" value="1"/>
</dbReference>
<dbReference type="SUPFAM" id="SSF53448">
    <property type="entry name" value="Nucleotide-diphospho-sugar transferases"/>
    <property type="match status" value="1"/>
</dbReference>
<keyword evidence="3" id="KW-1185">Reference proteome</keyword>
<feature type="domain" description="Glycosyltransferase 2-like" evidence="1">
    <location>
        <begin position="3"/>
        <end position="71"/>
    </location>
</feature>
<dbReference type="Pfam" id="PF00535">
    <property type="entry name" value="Glycos_transf_2"/>
    <property type="match status" value="1"/>
</dbReference>
<organism evidence="2 3">
    <name type="scientific">Pontibacter amylolyticus</name>
    <dbReference type="NCBI Taxonomy" id="1424080"/>
    <lineage>
        <taxon>Bacteria</taxon>
        <taxon>Pseudomonadati</taxon>
        <taxon>Bacteroidota</taxon>
        <taxon>Cytophagia</taxon>
        <taxon>Cytophagales</taxon>
        <taxon>Hymenobacteraceae</taxon>
        <taxon>Pontibacter</taxon>
    </lineage>
</organism>
<proteinExistence type="predicted"/>
<comment type="caution">
    <text evidence="2">The sequence shown here is derived from an EMBL/GenBank/DDBJ whole genome shotgun (WGS) entry which is preliminary data.</text>
</comment>
<name>A0ABQ1WD40_9BACT</name>
<dbReference type="InterPro" id="IPR001173">
    <property type="entry name" value="Glyco_trans_2-like"/>
</dbReference>